<dbReference type="Proteomes" id="UP001162483">
    <property type="component" value="Unassembled WGS sequence"/>
</dbReference>
<keyword evidence="1" id="KW-0812">Transmembrane</keyword>
<organism evidence="2 3">
    <name type="scientific">Staurois parvus</name>
    <dbReference type="NCBI Taxonomy" id="386267"/>
    <lineage>
        <taxon>Eukaryota</taxon>
        <taxon>Metazoa</taxon>
        <taxon>Chordata</taxon>
        <taxon>Craniata</taxon>
        <taxon>Vertebrata</taxon>
        <taxon>Euteleostomi</taxon>
        <taxon>Amphibia</taxon>
        <taxon>Batrachia</taxon>
        <taxon>Anura</taxon>
        <taxon>Neobatrachia</taxon>
        <taxon>Ranoidea</taxon>
        <taxon>Ranidae</taxon>
        <taxon>Staurois</taxon>
    </lineage>
</organism>
<evidence type="ECO:0000313" key="2">
    <source>
        <dbReference type="EMBL" id="CAI9619829.1"/>
    </source>
</evidence>
<feature type="transmembrane region" description="Helical" evidence="1">
    <location>
        <begin position="32"/>
        <end position="51"/>
    </location>
</feature>
<evidence type="ECO:0000256" key="1">
    <source>
        <dbReference type="SAM" id="Phobius"/>
    </source>
</evidence>
<proteinExistence type="predicted"/>
<evidence type="ECO:0000313" key="3">
    <source>
        <dbReference type="Proteomes" id="UP001162483"/>
    </source>
</evidence>
<comment type="caution">
    <text evidence="2">The sequence shown here is derived from an EMBL/GenBank/DDBJ whole genome shotgun (WGS) entry which is preliminary data.</text>
</comment>
<dbReference type="EMBL" id="CATNWA010020769">
    <property type="protein sequence ID" value="CAI9619829.1"/>
    <property type="molecule type" value="Genomic_DNA"/>
</dbReference>
<accession>A0ABN9HDE4</accession>
<keyword evidence="3" id="KW-1185">Reference proteome</keyword>
<protein>
    <submittedName>
        <fullName evidence="2">Uncharacterized protein</fullName>
    </submittedName>
</protein>
<name>A0ABN9HDE4_9NEOB</name>
<keyword evidence="1" id="KW-1133">Transmembrane helix</keyword>
<gene>
    <name evidence="2" type="ORF">SPARVUS_LOCUS15893817</name>
</gene>
<reference evidence="2" key="1">
    <citation type="submission" date="2023-05" db="EMBL/GenBank/DDBJ databases">
        <authorList>
            <person name="Stuckert A."/>
        </authorList>
    </citation>
    <scope>NUCLEOTIDE SEQUENCE</scope>
</reference>
<keyword evidence="1" id="KW-0472">Membrane</keyword>
<sequence length="52" mass="5631">PQPSAQGRGRAESVKHSLHRVNPLIAPHVNPFLPSTISTVSVLFFTLITVLV</sequence>
<feature type="non-terminal residue" evidence="2">
    <location>
        <position position="1"/>
    </location>
</feature>